<comment type="caution">
    <text evidence="1">The sequence shown here is derived from an EMBL/GenBank/DDBJ whole genome shotgun (WGS) entry which is preliminary data.</text>
</comment>
<dbReference type="Proteomes" id="UP000266861">
    <property type="component" value="Unassembled WGS sequence"/>
</dbReference>
<protein>
    <submittedName>
        <fullName evidence="1">Uncharacterized protein</fullName>
    </submittedName>
</protein>
<dbReference type="EMBL" id="PQFF01000109">
    <property type="protein sequence ID" value="RHZ81604.1"/>
    <property type="molecule type" value="Genomic_DNA"/>
</dbReference>
<organism evidence="1 2">
    <name type="scientific">Diversispora epigaea</name>
    <dbReference type="NCBI Taxonomy" id="1348612"/>
    <lineage>
        <taxon>Eukaryota</taxon>
        <taxon>Fungi</taxon>
        <taxon>Fungi incertae sedis</taxon>
        <taxon>Mucoromycota</taxon>
        <taxon>Glomeromycotina</taxon>
        <taxon>Glomeromycetes</taxon>
        <taxon>Diversisporales</taxon>
        <taxon>Diversisporaceae</taxon>
        <taxon>Diversispora</taxon>
    </lineage>
</organism>
<evidence type="ECO:0000313" key="1">
    <source>
        <dbReference type="EMBL" id="RHZ81604.1"/>
    </source>
</evidence>
<proteinExistence type="predicted"/>
<dbReference type="AlphaFoldDB" id="A0A397J8V2"/>
<gene>
    <name evidence="1" type="ORF">Glove_117g382</name>
</gene>
<sequence>MRSKYPIQISTSKLNSFQVLTRYSIISSELIGDSSYFTHIYNKIELLFNIINNKFDNRSNLLMLGTPSKSFCPSDDY</sequence>
<keyword evidence="2" id="KW-1185">Reference proteome</keyword>
<accession>A0A397J8V2</accession>
<evidence type="ECO:0000313" key="2">
    <source>
        <dbReference type="Proteomes" id="UP000266861"/>
    </source>
</evidence>
<name>A0A397J8V2_9GLOM</name>
<reference evidence="1 2" key="1">
    <citation type="submission" date="2018-08" db="EMBL/GenBank/DDBJ databases">
        <title>Genome and evolution of the arbuscular mycorrhizal fungus Diversispora epigaea (formerly Glomus versiforme) and its bacterial endosymbionts.</title>
        <authorList>
            <person name="Sun X."/>
            <person name="Fei Z."/>
            <person name="Harrison M."/>
        </authorList>
    </citation>
    <scope>NUCLEOTIDE SEQUENCE [LARGE SCALE GENOMIC DNA]</scope>
    <source>
        <strain evidence="1 2">IT104</strain>
    </source>
</reference>